<dbReference type="AlphaFoldDB" id="A0A1I0HK61"/>
<evidence type="ECO:0000259" key="2">
    <source>
        <dbReference type="Pfam" id="PF12158"/>
    </source>
</evidence>
<dbReference type="InterPro" id="IPR021994">
    <property type="entry name" value="DUF3592"/>
</dbReference>
<name>A0A1I0HK61_9BACT</name>
<evidence type="ECO:0000256" key="1">
    <source>
        <dbReference type="SAM" id="Phobius"/>
    </source>
</evidence>
<proteinExistence type="predicted"/>
<dbReference type="EMBL" id="FOHS01000003">
    <property type="protein sequence ID" value="SET83507.1"/>
    <property type="molecule type" value="Genomic_DNA"/>
</dbReference>
<keyword evidence="4" id="KW-1185">Reference proteome</keyword>
<feature type="domain" description="DUF3592" evidence="2">
    <location>
        <begin position="36"/>
        <end position="107"/>
    </location>
</feature>
<dbReference type="STRING" id="82805.SAMN04487998_2941"/>
<protein>
    <recommendedName>
        <fullName evidence="2">DUF3592 domain-containing protein</fullName>
    </recommendedName>
</protein>
<dbReference type="Proteomes" id="UP000198697">
    <property type="component" value="Unassembled WGS sequence"/>
</dbReference>
<organism evidence="3 4">
    <name type="scientific">Hymenobacter actinosclerus</name>
    <dbReference type="NCBI Taxonomy" id="82805"/>
    <lineage>
        <taxon>Bacteria</taxon>
        <taxon>Pseudomonadati</taxon>
        <taxon>Bacteroidota</taxon>
        <taxon>Cytophagia</taxon>
        <taxon>Cytophagales</taxon>
        <taxon>Hymenobacteraceae</taxon>
        <taxon>Hymenobacter</taxon>
    </lineage>
</organism>
<dbReference type="Pfam" id="PF12158">
    <property type="entry name" value="DUF3592"/>
    <property type="match status" value="1"/>
</dbReference>
<accession>A0A1I0HK61</accession>
<feature type="transmembrane region" description="Helical" evidence="1">
    <location>
        <begin position="113"/>
        <end position="136"/>
    </location>
</feature>
<sequence length="142" mass="15319">MRANSLVFAVIGLGLLAAAAYVLGQKALFWYQVEVVTASVVGHRMESSDSENGYSTLVKHPVLAFTAPGGQVIEVLGPGGSAVPDYEIGKQVRLRFNPNKPNQVELPDFFSRWGALLLSAVLALMGTLTLWVVAVFDRSSRQ</sequence>
<keyword evidence="1" id="KW-1133">Transmembrane helix</keyword>
<keyword evidence="1" id="KW-0472">Membrane</keyword>
<evidence type="ECO:0000313" key="4">
    <source>
        <dbReference type="Proteomes" id="UP000198697"/>
    </source>
</evidence>
<reference evidence="4" key="1">
    <citation type="submission" date="2016-10" db="EMBL/GenBank/DDBJ databases">
        <authorList>
            <person name="Varghese N."/>
            <person name="Submissions S."/>
        </authorList>
    </citation>
    <scope>NUCLEOTIDE SEQUENCE [LARGE SCALE GENOMIC DNA]</scope>
    <source>
        <strain evidence="4">DSM 15310</strain>
    </source>
</reference>
<gene>
    <name evidence="3" type="ORF">SAMN04487998_2941</name>
</gene>
<dbReference type="OrthoDB" id="2242169at2"/>
<keyword evidence="1" id="KW-0812">Transmembrane</keyword>
<evidence type="ECO:0000313" key="3">
    <source>
        <dbReference type="EMBL" id="SET83507.1"/>
    </source>
</evidence>
<dbReference type="RefSeq" id="WP_092772791.1">
    <property type="nucleotide sequence ID" value="NZ_FOHS01000003.1"/>
</dbReference>